<gene>
    <name evidence="17" type="ORF">F1189_16040</name>
</gene>
<dbReference type="AlphaFoldDB" id="A0A5M6IS31"/>
<feature type="active site" evidence="11">
    <location>
        <position position="282"/>
    </location>
</feature>
<dbReference type="Pfam" id="PF16491">
    <property type="entry name" value="Peptidase_M48_N"/>
    <property type="match status" value="1"/>
</dbReference>
<feature type="binding site" evidence="12">
    <location>
        <position position="281"/>
    </location>
    <ligand>
        <name>Zn(2+)</name>
        <dbReference type="ChEBI" id="CHEBI:29105"/>
        <note>catalytic</note>
    </ligand>
</feature>
<evidence type="ECO:0000256" key="9">
    <source>
        <dbReference type="ARBA" id="ARBA00023049"/>
    </source>
</evidence>
<dbReference type="Gene3D" id="3.30.2010.10">
    <property type="entry name" value="Metalloproteases ('zincins'), catalytic domain"/>
    <property type="match status" value="1"/>
</dbReference>
<dbReference type="CDD" id="cd07343">
    <property type="entry name" value="M48A_Zmpste24p_like"/>
    <property type="match status" value="1"/>
</dbReference>
<keyword evidence="10 14" id="KW-0472">Membrane</keyword>
<feature type="transmembrane region" description="Helical" evidence="14">
    <location>
        <begin position="331"/>
        <end position="354"/>
    </location>
</feature>
<evidence type="ECO:0000256" key="10">
    <source>
        <dbReference type="ARBA" id="ARBA00023136"/>
    </source>
</evidence>
<evidence type="ECO:0000313" key="17">
    <source>
        <dbReference type="EMBL" id="KAA5611103.1"/>
    </source>
</evidence>
<feature type="domain" description="CAAX prenyl protease 1 N-terminal" evidence="16">
    <location>
        <begin position="31"/>
        <end position="208"/>
    </location>
</feature>
<sequence>MESVRVPVLLIAFIIGTIAWTGVSVWLSARQIAHVRQHRDRVPADFADSVPLEDHRKAADYTVARERLAGIGTLVDLGVTLGWVLGGISLLYGALAAWMPASLGRGVAFVVAMAAIGALLHLPLTLYETFAIEHRFGFNRTTLRTFIADRFKGWVIALVIQVPLLFACLWVMRSFSGLWWLWTWLGLLGVMVAAPTVYVRLIAPLFNRFAPLENPSLRARIENLLARCGFRASGLFTMDASRRSSHGNAYFIGFGRTKRIVLFDTLLDRSTDAEVEAIVAHELGHFHHHHVLFGLLRSAVITFAGLAAFGWLCKQDWLLPSFGIPWRDDALALVVCFFLASLVGPPLTLAGNWLSRRNEFQADDYARKHAGAAPMISALLKLSRDNASTLTPDPLYTLVHYSHPPVPLRVQHLREGQDAALEPVG</sequence>
<feature type="transmembrane region" description="Helical" evidence="14">
    <location>
        <begin position="74"/>
        <end position="95"/>
    </location>
</feature>
<feature type="active site" description="Proton donor" evidence="11">
    <location>
        <position position="363"/>
    </location>
</feature>
<comment type="similarity">
    <text evidence="13">Belongs to the peptidase M48 family.</text>
</comment>
<dbReference type="InterPro" id="IPR001915">
    <property type="entry name" value="Peptidase_M48"/>
</dbReference>
<evidence type="ECO:0000256" key="4">
    <source>
        <dbReference type="ARBA" id="ARBA00022723"/>
    </source>
</evidence>
<evidence type="ECO:0000256" key="5">
    <source>
        <dbReference type="ARBA" id="ARBA00022801"/>
    </source>
</evidence>
<organism evidence="17 18">
    <name type="scientific">Rhodovastum atsumiense</name>
    <dbReference type="NCBI Taxonomy" id="504468"/>
    <lineage>
        <taxon>Bacteria</taxon>
        <taxon>Pseudomonadati</taxon>
        <taxon>Pseudomonadota</taxon>
        <taxon>Alphaproteobacteria</taxon>
        <taxon>Acetobacterales</taxon>
        <taxon>Acetobacteraceae</taxon>
        <taxon>Rhodovastum</taxon>
    </lineage>
</organism>
<comment type="cofactor">
    <cofactor evidence="12 13">
        <name>Zn(2+)</name>
        <dbReference type="ChEBI" id="CHEBI:29105"/>
    </cofactor>
    <text evidence="12 13">Binds 1 zinc ion per subunit.</text>
</comment>
<evidence type="ECO:0000256" key="14">
    <source>
        <dbReference type="SAM" id="Phobius"/>
    </source>
</evidence>
<evidence type="ECO:0000256" key="2">
    <source>
        <dbReference type="ARBA" id="ARBA00022670"/>
    </source>
</evidence>
<evidence type="ECO:0000256" key="3">
    <source>
        <dbReference type="ARBA" id="ARBA00022692"/>
    </source>
</evidence>
<feature type="transmembrane region" description="Helical" evidence="14">
    <location>
        <begin position="151"/>
        <end position="172"/>
    </location>
</feature>
<keyword evidence="6" id="KW-0256">Endoplasmic reticulum</keyword>
<comment type="subcellular location">
    <subcellularLocation>
        <location evidence="1">Endoplasmic reticulum membrane</location>
        <topology evidence="1">Multi-pass membrane protein</topology>
    </subcellularLocation>
</comment>
<dbReference type="PANTHER" id="PTHR10120">
    <property type="entry name" value="CAAX PRENYL PROTEASE 1"/>
    <property type="match status" value="1"/>
</dbReference>
<dbReference type="InterPro" id="IPR027057">
    <property type="entry name" value="CAXX_Prtase_1"/>
</dbReference>
<keyword evidence="3 14" id="KW-0812">Transmembrane</keyword>
<keyword evidence="18" id="KW-1185">Reference proteome</keyword>
<dbReference type="GO" id="GO:0046872">
    <property type="term" value="F:metal ion binding"/>
    <property type="evidence" value="ECO:0007669"/>
    <property type="project" value="UniProtKB-KW"/>
</dbReference>
<evidence type="ECO:0000256" key="6">
    <source>
        <dbReference type="ARBA" id="ARBA00022824"/>
    </source>
</evidence>
<feature type="transmembrane region" description="Helical" evidence="14">
    <location>
        <begin position="178"/>
        <end position="199"/>
    </location>
</feature>
<keyword evidence="7 12" id="KW-0862">Zinc</keyword>
<evidence type="ECO:0000313" key="18">
    <source>
        <dbReference type="Proteomes" id="UP000325255"/>
    </source>
</evidence>
<name>A0A5M6IS31_9PROT</name>
<keyword evidence="2 13" id="KW-0645">Protease</keyword>
<evidence type="ECO:0000256" key="8">
    <source>
        <dbReference type="ARBA" id="ARBA00022989"/>
    </source>
</evidence>
<feature type="domain" description="Peptidase M48" evidence="15">
    <location>
        <begin position="211"/>
        <end position="415"/>
    </location>
</feature>
<keyword evidence="8 14" id="KW-1133">Transmembrane helix</keyword>
<dbReference type="FunFam" id="3.30.2010.10:FF:000002">
    <property type="entry name" value="CAAX prenyl protease"/>
    <property type="match status" value="1"/>
</dbReference>
<keyword evidence="5 13" id="KW-0378">Hydrolase</keyword>
<protein>
    <submittedName>
        <fullName evidence="17">M48 family metallopeptidase</fullName>
    </submittedName>
</protein>
<feature type="transmembrane region" description="Helical" evidence="14">
    <location>
        <begin position="6"/>
        <end position="29"/>
    </location>
</feature>
<proteinExistence type="inferred from homology"/>
<evidence type="ECO:0000256" key="1">
    <source>
        <dbReference type="ARBA" id="ARBA00004477"/>
    </source>
</evidence>
<accession>A0A5M6IS31</accession>
<dbReference type="InterPro" id="IPR032456">
    <property type="entry name" value="Peptidase_M48_N"/>
</dbReference>
<dbReference type="Pfam" id="PF01435">
    <property type="entry name" value="Peptidase_M48"/>
    <property type="match status" value="1"/>
</dbReference>
<evidence type="ECO:0000256" key="11">
    <source>
        <dbReference type="PIRSR" id="PIRSR627057-1"/>
    </source>
</evidence>
<feature type="binding site" evidence="12">
    <location>
        <position position="285"/>
    </location>
    <ligand>
        <name>Zn(2+)</name>
        <dbReference type="ChEBI" id="CHEBI:29105"/>
        <note>catalytic</note>
    </ligand>
</feature>
<dbReference type="Proteomes" id="UP000325255">
    <property type="component" value="Unassembled WGS sequence"/>
</dbReference>
<feature type="transmembrane region" description="Helical" evidence="14">
    <location>
        <begin position="291"/>
        <end position="311"/>
    </location>
</feature>
<evidence type="ECO:0000259" key="16">
    <source>
        <dbReference type="Pfam" id="PF16491"/>
    </source>
</evidence>
<reference evidence="17 18" key="1">
    <citation type="submission" date="2019-09" db="EMBL/GenBank/DDBJ databases">
        <title>Genome sequence of Rhodovastum atsumiense, a diverse member of the Acetobacteraceae family of non-sulfur purple photosynthetic bacteria.</title>
        <authorList>
            <person name="Meyer T."/>
            <person name="Kyndt J."/>
        </authorList>
    </citation>
    <scope>NUCLEOTIDE SEQUENCE [LARGE SCALE GENOMIC DNA]</scope>
    <source>
        <strain evidence="17 18">DSM 21279</strain>
    </source>
</reference>
<comment type="caution">
    <text evidence="17">The sequence shown here is derived from an EMBL/GenBank/DDBJ whole genome shotgun (WGS) entry which is preliminary data.</text>
</comment>
<evidence type="ECO:0000256" key="7">
    <source>
        <dbReference type="ARBA" id="ARBA00022833"/>
    </source>
</evidence>
<dbReference type="OrthoDB" id="15218at2"/>
<evidence type="ECO:0000259" key="15">
    <source>
        <dbReference type="Pfam" id="PF01435"/>
    </source>
</evidence>
<feature type="binding site" evidence="12">
    <location>
        <position position="359"/>
    </location>
    <ligand>
        <name>Zn(2+)</name>
        <dbReference type="ChEBI" id="CHEBI:29105"/>
        <note>catalytic</note>
    </ligand>
</feature>
<dbReference type="GO" id="GO:0004222">
    <property type="term" value="F:metalloendopeptidase activity"/>
    <property type="evidence" value="ECO:0007669"/>
    <property type="project" value="InterPro"/>
</dbReference>
<keyword evidence="4 12" id="KW-0479">Metal-binding</keyword>
<feature type="transmembrane region" description="Helical" evidence="14">
    <location>
        <begin position="107"/>
        <end position="130"/>
    </location>
</feature>
<evidence type="ECO:0000256" key="12">
    <source>
        <dbReference type="PIRSR" id="PIRSR627057-2"/>
    </source>
</evidence>
<keyword evidence="9 13" id="KW-0482">Metalloprotease</keyword>
<dbReference type="GO" id="GO:0071586">
    <property type="term" value="P:CAAX-box protein processing"/>
    <property type="evidence" value="ECO:0007669"/>
    <property type="project" value="InterPro"/>
</dbReference>
<evidence type="ECO:0000256" key="13">
    <source>
        <dbReference type="RuleBase" id="RU003983"/>
    </source>
</evidence>
<dbReference type="EMBL" id="VWPK01000024">
    <property type="protein sequence ID" value="KAA5611103.1"/>
    <property type="molecule type" value="Genomic_DNA"/>
</dbReference>